<gene>
    <name evidence="3" type="primary">fdrA</name>
    <name evidence="3" type="ORF">NSA47_09875</name>
</gene>
<evidence type="ECO:0000313" key="4">
    <source>
        <dbReference type="Proteomes" id="UP001205748"/>
    </source>
</evidence>
<comment type="caution">
    <text evidence="3">The sequence shown here is derived from an EMBL/GenBank/DDBJ whole genome shotgun (WGS) entry which is preliminary data.</text>
</comment>
<feature type="domain" description="CoA-binding" evidence="2">
    <location>
        <begin position="188"/>
        <end position="282"/>
    </location>
</feature>
<name>A0AAE3HH15_9FIRM</name>
<dbReference type="GO" id="GO:0004776">
    <property type="term" value="F:succinate-CoA ligase (GDP-forming) activity"/>
    <property type="evidence" value="ECO:0007669"/>
    <property type="project" value="TreeGrafter"/>
</dbReference>
<dbReference type="RefSeq" id="WP_257531479.1">
    <property type="nucleotide sequence ID" value="NZ_JANKAS010000008.1"/>
</dbReference>
<sequence length="518" mass="56248">MAVHVQVKKNTYYDSVTLMIITKEVKNVPGVKEVLVGMATDLNKELSGNLNLLTPEIEELTNNDFYITVDAESEEAFNHAVEKVDELLNKKAEDQAGDYKPPTFDSAYKTMSDANLAVISIPGEYAAAEARKALEKDMHVMLFSDNVPLDQELELKKYAHDKGLLVMGPDCGTAILNGIPLCFANVVKDGDIGMVGASGTGIQEVSAIIGKLGSGITQAIGTGGRDLKTEIGGIMMLDGIRALQNDPKTKVIVVISKPPAKEVMEKVLGALKESEKPAVVHFIGGDPEVARSHGAYAGLTLEDTAYKAVALSRGEEVKDVVDFTVDKAELEKKAQEEVGKYAKGQKYLRGLYSGGTLAYEALEIMLENGKDGYSNIPLKKEYKLQNSFQSKEHTVLDLGEDEFTVGKPHPMIDPSTRIDVILKEAKDPEVAVILLDFVIGYGANPDIVGEILPGILQGRELAQKEGRHITFVAFVCGTNEDPQNLKECEARLRENGVIVLPSNAQAIRFSEKLISSIK</sequence>
<dbReference type="PANTHER" id="PTHR11117:SF24">
    <property type="entry name" value="PROTEIN FDRA"/>
    <property type="match status" value="1"/>
</dbReference>
<reference evidence="3" key="1">
    <citation type="submission" date="2022-07" db="EMBL/GenBank/DDBJ databases">
        <title>Enhanced cultured diversity of the mouse gut microbiota enables custom-made synthetic communities.</title>
        <authorList>
            <person name="Afrizal A."/>
        </authorList>
    </citation>
    <scope>NUCLEOTIDE SEQUENCE</scope>
    <source>
        <strain evidence="3">DSM 28593</strain>
    </source>
</reference>
<dbReference type="InterPro" id="IPR016102">
    <property type="entry name" value="Succinyl-CoA_synth-like"/>
</dbReference>
<dbReference type="GO" id="GO:0006099">
    <property type="term" value="P:tricarboxylic acid cycle"/>
    <property type="evidence" value="ECO:0007669"/>
    <property type="project" value="TreeGrafter"/>
</dbReference>
<dbReference type="Proteomes" id="UP001205748">
    <property type="component" value="Unassembled WGS sequence"/>
</dbReference>
<dbReference type="GO" id="GO:0009361">
    <property type="term" value="C:succinate-CoA ligase complex (ADP-forming)"/>
    <property type="evidence" value="ECO:0007669"/>
    <property type="project" value="TreeGrafter"/>
</dbReference>
<dbReference type="PANTHER" id="PTHR11117">
    <property type="entry name" value="SUCCINYL-COA LIGASE SUBUNIT ALPHA"/>
    <property type="match status" value="1"/>
</dbReference>
<dbReference type="InterPro" id="IPR005811">
    <property type="entry name" value="SUCC_ACL_C"/>
</dbReference>
<keyword evidence="4" id="KW-1185">Reference proteome</keyword>
<dbReference type="InterPro" id="IPR036291">
    <property type="entry name" value="NAD(P)-bd_dom_sf"/>
</dbReference>
<dbReference type="SUPFAM" id="SSF51735">
    <property type="entry name" value="NAD(P)-binding Rossmann-fold domains"/>
    <property type="match status" value="1"/>
</dbReference>
<accession>A0AAE3HH15</accession>
<feature type="domain" description="ATP-citrate synthase/succinyl-CoA ligase C-terminal" evidence="1">
    <location>
        <begin position="351"/>
        <end position="511"/>
    </location>
</feature>
<dbReference type="GO" id="GO:0005829">
    <property type="term" value="C:cytosol"/>
    <property type="evidence" value="ECO:0007669"/>
    <property type="project" value="TreeGrafter"/>
</dbReference>
<evidence type="ECO:0000259" key="2">
    <source>
        <dbReference type="Pfam" id="PF02629"/>
    </source>
</evidence>
<evidence type="ECO:0000313" key="3">
    <source>
        <dbReference type="EMBL" id="MCR1899289.1"/>
    </source>
</evidence>
<dbReference type="SUPFAM" id="SSF52210">
    <property type="entry name" value="Succinyl-CoA synthetase domains"/>
    <property type="match status" value="2"/>
</dbReference>
<dbReference type="Gene3D" id="3.40.50.261">
    <property type="entry name" value="Succinyl-CoA synthetase domains"/>
    <property type="match status" value="2"/>
</dbReference>
<dbReference type="GO" id="GO:0004775">
    <property type="term" value="F:succinate-CoA ligase (ADP-forming) activity"/>
    <property type="evidence" value="ECO:0007669"/>
    <property type="project" value="TreeGrafter"/>
</dbReference>
<dbReference type="AlphaFoldDB" id="A0AAE3HH15"/>
<dbReference type="Pfam" id="PF02629">
    <property type="entry name" value="CoA_binding"/>
    <property type="match status" value="1"/>
</dbReference>
<dbReference type="InterPro" id="IPR003781">
    <property type="entry name" value="CoA-bd"/>
</dbReference>
<evidence type="ECO:0000259" key="1">
    <source>
        <dbReference type="Pfam" id="PF00549"/>
    </source>
</evidence>
<dbReference type="NCBIfam" id="NF004760">
    <property type="entry name" value="PRK06091.1"/>
    <property type="match status" value="1"/>
</dbReference>
<organism evidence="3 4">
    <name type="scientific">Irregularibacter muris</name>
    <dbReference type="NCBI Taxonomy" id="1796619"/>
    <lineage>
        <taxon>Bacteria</taxon>
        <taxon>Bacillati</taxon>
        <taxon>Bacillota</taxon>
        <taxon>Clostridia</taxon>
        <taxon>Eubacteriales</taxon>
        <taxon>Eubacteriaceae</taxon>
        <taxon>Irregularibacter</taxon>
    </lineage>
</organism>
<dbReference type="Pfam" id="PF00549">
    <property type="entry name" value="Ligase_CoA"/>
    <property type="match status" value="1"/>
</dbReference>
<proteinExistence type="predicted"/>
<dbReference type="Gene3D" id="3.40.50.720">
    <property type="entry name" value="NAD(P)-binding Rossmann-like Domain"/>
    <property type="match status" value="1"/>
</dbReference>
<dbReference type="EMBL" id="JANKAS010000008">
    <property type="protein sequence ID" value="MCR1899289.1"/>
    <property type="molecule type" value="Genomic_DNA"/>
</dbReference>
<protein>
    <submittedName>
        <fullName evidence="3">Acyl-CoA synthetase FdrA</fullName>
    </submittedName>
</protein>